<name>A0A426TVZ3_9CHLR</name>
<dbReference type="PANTHER" id="PTHR35586">
    <property type="entry name" value="SLL1691 PROTEIN"/>
    <property type="match status" value="1"/>
</dbReference>
<evidence type="ECO:0000313" key="3">
    <source>
        <dbReference type="Proteomes" id="UP000280307"/>
    </source>
</evidence>
<gene>
    <name evidence="2" type="ORF">EI684_15015</name>
</gene>
<evidence type="ECO:0000259" key="1">
    <source>
        <dbReference type="Pfam" id="PF14261"/>
    </source>
</evidence>
<reference evidence="2 3" key="1">
    <citation type="submission" date="2018-12" db="EMBL/GenBank/DDBJ databases">
        <title>Genome Sequence of Candidatus Viridilinea halotolerans isolated from saline sulfide-rich spring.</title>
        <authorList>
            <person name="Grouzdev D.S."/>
            <person name="Burganskaya E.I."/>
            <person name="Krutkina M.S."/>
            <person name="Sukhacheva M.V."/>
            <person name="Gorlenko V.M."/>
        </authorList>
    </citation>
    <scope>NUCLEOTIDE SEQUENCE [LARGE SCALE GENOMIC DNA]</scope>
    <source>
        <strain evidence="2">Chok-6</strain>
    </source>
</reference>
<dbReference type="Proteomes" id="UP000280307">
    <property type="component" value="Unassembled WGS sequence"/>
</dbReference>
<sequence length="193" mass="21918">MLRCAQHDEGHSDPFALLHFFTKAYLLGSANGIHTALMARMRIAPEDRWQVKAACLKQLLGLPINATQRAMLSTFVSIYLPLNAQQTEQFAAEVATWQPQEKEDAVDMMTEWERVTLERGIRKGKRKGKREGKRELITQLITYRYGPLPETVQQAITQLNPDQILDLSKALLDFVTLDEVEAWLAEHAATTLD</sequence>
<dbReference type="AlphaFoldDB" id="A0A426TVZ3"/>
<dbReference type="Pfam" id="PF14261">
    <property type="entry name" value="DUF4351"/>
    <property type="match status" value="1"/>
</dbReference>
<evidence type="ECO:0000313" key="2">
    <source>
        <dbReference type="EMBL" id="RRR69673.1"/>
    </source>
</evidence>
<feature type="domain" description="DUF4351" evidence="1">
    <location>
        <begin position="127"/>
        <end position="184"/>
    </location>
</feature>
<dbReference type="PANTHER" id="PTHR35586:SF1">
    <property type="entry name" value="SLL1691 PROTEIN"/>
    <property type="match status" value="1"/>
</dbReference>
<dbReference type="EMBL" id="RSAS01000600">
    <property type="protein sequence ID" value="RRR69673.1"/>
    <property type="molecule type" value="Genomic_DNA"/>
</dbReference>
<proteinExistence type="predicted"/>
<comment type="caution">
    <text evidence="2">The sequence shown here is derived from an EMBL/GenBank/DDBJ whole genome shotgun (WGS) entry which is preliminary data.</text>
</comment>
<dbReference type="InterPro" id="IPR025587">
    <property type="entry name" value="DUF4351"/>
</dbReference>
<protein>
    <submittedName>
        <fullName evidence="2">DUF4351 domain-containing protein</fullName>
    </submittedName>
</protein>
<organism evidence="2 3">
    <name type="scientific">Candidatus Viridilinea halotolerans</name>
    <dbReference type="NCBI Taxonomy" id="2491704"/>
    <lineage>
        <taxon>Bacteria</taxon>
        <taxon>Bacillati</taxon>
        <taxon>Chloroflexota</taxon>
        <taxon>Chloroflexia</taxon>
        <taxon>Chloroflexales</taxon>
        <taxon>Chloroflexineae</taxon>
        <taxon>Oscillochloridaceae</taxon>
        <taxon>Candidatus Viridilinea</taxon>
    </lineage>
</organism>
<accession>A0A426TVZ3</accession>